<dbReference type="InterPro" id="IPR001810">
    <property type="entry name" value="F-box_dom"/>
</dbReference>
<dbReference type="SUPFAM" id="SSF52058">
    <property type="entry name" value="L domain-like"/>
    <property type="match status" value="1"/>
</dbReference>
<dbReference type="Proteomes" id="UP000015102">
    <property type="component" value="Unassembled WGS sequence"/>
</dbReference>
<dbReference type="EMBL" id="CAQQ02186711">
    <property type="status" value="NOT_ANNOTATED_CDS"/>
    <property type="molecule type" value="Genomic_DNA"/>
</dbReference>
<keyword evidence="3" id="KW-1185">Reference proteome</keyword>
<protein>
    <recommendedName>
        <fullName evidence="1">F-box domain-containing protein</fullName>
    </recommendedName>
</protein>
<evidence type="ECO:0000259" key="1">
    <source>
        <dbReference type="PROSITE" id="PS50181"/>
    </source>
</evidence>
<reference evidence="2" key="2">
    <citation type="submission" date="2015-06" db="UniProtKB">
        <authorList>
            <consortium name="EnsemblMetazoa"/>
        </authorList>
    </citation>
    <scope>IDENTIFICATION</scope>
</reference>
<feature type="domain" description="F-box" evidence="1">
    <location>
        <begin position="3"/>
        <end position="55"/>
    </location>
</feature>
<dbReference type="InterPro" id="IPR032675">
    <property type="entry name" value="LRR_dom_sf"/>
</dbReference>
<dbReference type="Gene3D" id="3.80.10.10">
    <property type="entry name" value="Ribonuclease Inhibitor"/>
    <property type="match status" value="1"/>
</dbReference>
<sequence length="554" mass="65060">MDPKNLNDFPVELLVRIFEYQSSNIELRKISMVCKKWRDIVEEFFKYSEKIFLSSRLLSIYIEHVDPKNNLLTDQKKSLIRNYKCLSLPGEHYESVEPYIKTLDLKFLRISKVPFSKVLNLLEIYKKTLETLDFQFLSQDSGCCFFKLEKLKTIKVKIISQNDLNFLKSLLEHNSNSITSLELIINSEIDGDLEFLTKLPNLRTFQFHSKIDLNYSVGVGTIILYLLRRLQSLETLILYNVDENDLIKTSYEEAKEEQAHGFFYTDEVLSKEIPYLTKFSCLIYSRMAFRATVLQPHLTELKVFEFIYGDEVNAEFLKEIFKGWTKLNTLYLSVPGISLQEESTCIVFPTLTKLTLYNFVNISKFFRVVRAPKLLHLKIDSNMPYDYEFNGEEFYNLQHNIDMLDNLKTLDINEFMFYGSFPNAYFLKMEMGVYEDVLLFLKGLQSNSLNFQLVLYDGNDIERIEAESKIMKLFHEIKDELNLTMYSSYSKTSVVKCILSLYTGGAVHDLRRDLSEYKSDITALKEIRWTGEGELEDKSKYKCEIYFNCHPSKH</sequence>
<dbReference type="AlphaFoldDB" id="T1GNC7"/>
<accession>T1GNC7</accession>
<dbReference type="PROSITE" id="PS50181">
    <property type="entry name" value="FBOX"/>
    <property type="match status" value="1"/>
</dbReference>
<name>T1GNC7_MEGSC</name>
<dbReference type="SMART" id="SM00256">
    <property type="entry name" value="FBOX"/>
    <property type="match status" value="1"/>
</dbReference>
<dbReference type="Pfam" id="PF12937">
    <property type="entry name" value="F-box-like"/>
    <property type="match status" value="1"/>
</dbReference>
<dbReference type="HOGENOM" id="CLU_491990_0_0_1"/>
<reference evidence="3" key="1">
    <citation type="submission" date="2013-02" db="EMBL/GenBank/DDBJ databases">
        <authorList>
            <person name="Hughes D."/>
        </authorList>
    </citation>
    <scope>NUCLEOTIDE SEQUENCE</scope>
    <source>
        <strain>Durham</strain>
        <strain evidence="3">NC isolate 2 -- Noor lab</strain>
    </source>
</reference>
<organism evidence="2 3">
    <name type="scientific">Megaselia scalaris</name>
    <name type="common">Humpbacked fly</name>
    <name type="synonym">Phora scalaris</name>
    <dbReference type="NCBI Taxonomy" id="36166"/>
    <lineage>
        <taxon>Eukaryota</taxon>
        <taxon>Metazoa</taxon>
        <taxon>Ecdysozoa</taxon>
        <taxon>Arthropoda</taxon>
        <taxon>Hexapoda</taxon>
        <taxon>Insecta</taxon>
        <taxon>Pterygota</taxon>
        <taxon>Neoptera</taxon>
        <taxon>Endopterygota</taxon>
        <taxon>Diptera</taxon>
        <taxon>Brachycera</taxon>
        <taxon>Muscomorpha</taxon>
        <taxon>Platypezoidea</taxon>
        <taxon>Phoridae</taxon>
        <taxon>Megaseliini</taxon>
        <taxon>Megaselia</taxon>
    </lineage>
</organism>
<evidence type="ECO:0000313" key="3">
    <source>
        <dbReference type="Proteomes" id="UP000015102"/>
    </source>
</evidence>
<dbReference type="EnsemblMetazoa" id="MESCA005074-RA">
    <property type="protein sequence ID" value="MESCA005074-PA"/>
    <property type="gene ID" value="MESCA005074"/>
</dbReference>
<proteinExistence type="predicted"/>
<evidence type="ECO:0000313" key="2">
    <source>
        <dbReference type="EnsemblMetazoa" id="MESCA005074-PA"/>
    </source>
</evidence>